<dbReference type="InterPro" id="IPR003772">
    <property type="entry name" value="YceD"/>
</dbReference>
<reference evidence="1 2" key="1">
    <citation type="submission" date="2015-01" db="EMBL/GenBank/DDBJ databases">
        <title>Comparative genomics of the lactic acid bacteria isolated from the honey bee gut.</title>
        <authorList>
            <person name="Ellegaard K.M."/>
            <person name="Tamarit D."/>
            <person name="Javelind E."/>
            <person name="Olofsson T."/>
            <person name="Andersson S.G."/>
            <person name="Vasquez A."/>
        </authorList>
    </citation>
    <scope>NUCLEOTIDE SEQUENCE [LARGE SCALE GENOMIC DNA]</scope>
    <source>
        <strain evidence="1 2">Hma8</strain>
    </source>
</reference>
<dbReference type="HOGENOM" id="CLU_100236_3_1_9"/>
<dbReference type="OrthoDB" id="9790372at2"/>
<comment type="caution">
    <text evidence="1">The sequence shown here is derived from an EMBL/GenBank/DDBJ whole genome shotgun (WGS) entry which is preliminary data.</text>
</comment>
<dbReference type="EMBL" id="JXLI01000010">
    <property type="protein sequence ID" value="KJY56855.1"/>
    <property type="molecule type" value="Genomic_DNA"/>
</dbReference>
<protein>
    <submittedName>
        <fullName evidence="1">Putative nucleic acid-binding protein</fullName>
    </submittedName>
</protein>
<dbReference type="AlphaFoldDB" id="A0A0F4LE14"/>
<dbReference type="PATRIC" id="fig|1218507.3.peg.1386"/>
<dbReference type="STRING" id="1218507.JF74_12090"/>
<sequence>MLKLNYSQIKYSKEPVTHIECDLQVADDFIKRSHGLVYQVDRVLVTGDLFYNQPFVTGNFQVQADLIVPSSRSLDPVKFKEDFHFSENYTDVEIAKEEIDESDIPIVKVEHEVIDLQKAIEDNILLNIPTTILTTNEQEQGIYPEGKGWRVISEKDFKKKKDDQINPAFAKLKDLFKENNEKIHNGNNDN</sequence>
<dbReference type="Pfam" id="PF02620">
    <property type="entry name" value="YceD"/>
    <property type="match status" value="1"/>
</dbReference>
<gene>
    <name evidence="1" type="ORF">JF74_12090</name>
</gene>
<name>A0A0F4LE14_9LACO</name>
<proteinExistence type="predicted"/>
<accession>A0A0F4LE14</accession>
<evidence type="ECO:0000313" key="2">
    <source>
        <dbReference type="Proteomes" id="UP000033531"/>
    </source>
</evidence>
<evidence type="ECO:0000313" key="1">
    <source>
        <dbReference type="EMBL" id="KJY56855.1"/>
    </source>
</evidence>
<organism evidence="1 2">
    <name type="scientific">Lactobacillus melliventris</name>
    <dbReference type="NCBI Taxonomy" id="1218507"/>
    <lineage>
        <taxon>Bacteria</taxon>
        <taxon>Bacillati</taxon>
        <taxon>Bacillota</taxon>
        <taxon>Bacilli</taxon>
        <taxon>Lactobacillales</taxon>
        <taxon>Lactobacillaceae</taxon>
        <taxon>Lactobacillus</taxon>
    </lineage>
</organism>
<dbReference type="RefSeq" id="WP_046325109.1">
    <property type="nucleotide sequence ID" value="NZ_JBHTMT010000001.1"/>
</dbReference>
<dbReference type="Proteomes" id="UP000033531">
    <property type="component" value="Unassembled WGS sequence"/>
</dbReference>